<reference evidence="1 2" key="1">
    <citation type="journal article" date="2019" name="J Genomics">
        <title>The Draft Genome of a Hydrogen-producing Cyanobacterium, Arthrospira platensis NIES-46.</title>
        <authorList>
            <person name="Suzuki S."/>
            <person name="Yamaguchi H."/>
            <person name="Kawachi M."/>
        </authorList>
    </citation>
    <scope>NUCLEOTIDE SEQUENCE [LARGE SCALE GENOMIC DNA]</scope>
    <source>
        <strain evidence="1 2">NIES-46</strain>
    </source>
</reference>
<accession>A0A5M3TF10</accession>
<organism evidence="1 2">
    <name type="scientific">Limnospira platensis NIES-46</name>
    <dbReference type="NCBI Taxonomy" id="1236695"/>
    <lineage>
        <taxon>Bacteria</taxon>
        <taxon>Bacillati</taxon>
        <taxon>Cyanobacteriota</taxon>
        <taxon>Cyanophyceae</taxon>
        <taxon>Oscillatoriophycideae</taxon>
        <taxon>Oscillatoriales</taxon>
        <taxon>Sirenicapillariaceae</taxon>
        <taxon>Limnospira</taxon>
    </lineage>
</organism>
<dbReference type="Proteomes" id="UP000326169">
    <property type="component" value="Unassembled WGS sequence"/>
</dbReference>
<proteinExistence type="predicted"/>
<comment type="caution">
    <text evidence="1">The sequence shown here is derived from an EMBL/GenBank/DDBJ whole genome shotgun (WGS) entry which is preliminary data.</text>
</comment>
<gene>
    <name evidence="1" type="ORF">NIES46_47720</name>
</gene>
<dbReference type="EMBL" id="BIMW01000237">
    <property type="protein sequence ID" value="GCE96700.1"/>
    <property type="molecule type" value="Genomic_DNA"/>
</dbReference>
<evidence type="ECO:0000313" key="1">
    <source>
        <dbReference type="EMBL" id="GCE96700.1"/>
    </source>
</evidence>
<name>A0A5M3TF10_LIMPL</name>
<protein>
    <recommendedName>
        <fullName evidence="3">Phage protein</fullName>
    </recommendedName>
</protein>
<keyword evidence="2" id="KW-1185">Reference proteome</keyword>
<evidence type="ECO:0000313" key="2">
    <source>
        <dbReference type="Proteomes" id="UP000326169"/>
    </source>
</evidence>
<evidence type="ECO:0008006" key="3">
    <source>
        <dbReference type="Google" id="ProtNLM"/>
    </source>
</evidence>
<sequence length="45" mass="5105">MNIEIEKIALIISWSVSLAGGIWYLSAKYSELQTTVKKINKTSIY</sequence>